<feature type="region of interest" description="Disordered" evidence="7">
    <location>
        <begin position="1388"/>
        <end position="1421"/>
    </location>
</feature>
<protein>
    <recommendedName>
        <fullName evidence="8">Inner centromere protein ARK-binding domain-containing protein</fullName>
    </recommendedName>
</protein>
<dbReference type="InterPro" id="IPR050875">
    <property type="entry name" value="Troponin_I"/>
</dbReference>
<keyword evidence="10" id="KW-1185">Reference proteome</keyword>
<dbReference type="PANTHER" id="PTHR13738:SF1">
    <property type="entry name" value="TROPONIN I"/>
    <property type="match status" value="1"/>
</dbReference>
<dbReference type="GO" id="GO:0005819">
    <property type="term" value="C:spindle"/>
    <property type="evidence" value="ECO:0007669"/>
    <property type="project" value="UniProtKB-SubCell"/>
</dbReference>
<proteinExistence type="inferred from homology"/>
<evidence type="ECO:0000256" key="4">
    <source>
        <dbReference type="ARBA" id="ARBA00022490"/>
    </source>
</evidence>
<evidence type="ECO:0000256" key="2">
    <source>
        <dbReference type="ARBA" id="ARBA00004186"/>
    </source>
</evidence>
<evidence type="ECO:0000256" key="7">
    <source>
        <dbReference type="SAM" id="MobiDB-lite"/>
    </source>
</evidence>
<evidence type="ECO:0000259" key="8">
    <source>
        <dbReference type="Pfam" id="PF03941"/>
    </source>
</evidence>
<organism evidence="9 10">
    <name type="scientific">Cinchona calisaya</name>
    <dbReference type="NCBI Taxonomy" id="153742"/>
    <lineage>
        <taxon>Eukaryota</taxon>
        <taxon>Viridiplantae</taxon>
        <taxon>Streptophyta</taxon>
        <taxon>Embryophyta</taxon>
        <taxon>Tracheophyta</taxon>
        <taxon>Spermatophyta</taxon>
        <taxon>Magnoliopsida</taxon>
        <taxon>eudicotyledons</taxon>
        <taxon>Gunneridae</taxon>
        <taxon>Pentapetalae</taxon>
        <taxon>asterids</taxon>
        <taxon>lamiids</taxon>
        <taxon>Gentianales</taxon>
        <taxon>Rubiaceae</taxon>
        <taxon>Cinchonoideae</taxon>
        <taxon>Cinchoneae</taxon>
        <taxon>Cinchona</taxon>
    </lineage>
</organism>
<dbReference type="Pfam" id="PF03941">
    <property type="entry name" value="INCENP_ARK-bind"/>
    <property type="match status" value="1"/>
</dbReference>
<feature type="compositionally biased region" description="Acidic residues" evidence="7">
    <location>
        <begin position="1486"/>
        <end position="1496"/>
    </location>
</feature>
<feature type="compositionally biased region" description="Basic and acidic residues" evidence="7">
    <location>
        <begin position="1409"/>
        <end position="1421"/>
    </location>
</feature>
<feature type="region of interest" description="Disordered" evidence="7">
    <location>
        <begin position="188"/>
        <end position="208"/>
    </location>
</feature>
<evidence type="ECO:0000256" key="1">
    <source>
        <dbReference type="ARBA" id="ARBA00004123"/>
    </source>
</evidence>
<evidence type="ECO:0000313" key="9">
    <source>
        <dbReference type="EMBL" id="KAL3508362.1"/>
    </source>
</evidence>
<comment type="subcellular location">
    <subcellularLocation>
        <location evidence="2">Cytoplasm</location>
        <location evidence="2">Cytoskeleton</location>
        <location evidence="2">Spindle</location>
    </subcellularLocation>
    <subcellularLocation>
        <location evidence="1">Nucleus</location>
    </subcellularLocation>
</comment>
<accession>A0ABD2YLU4</accession>
<dbReference type="PANTHER" id="PTHR13738">
    <property type="entry name" value="TROPONIN I"/>
    <property type="match status" value="1"/>
</dbReference>
<name>A0ABD2YLU4_9GENT</name>
<comment type="similarity">
    <text evidence="3">Belongs to the INCENP family.</text>
</comment>
<reference evidence="9 10" key="1">
    <citation type="submission" date="2024-11" db="EMBL/GenBank/DDBJ databases">
        <title>A near-complete genome assembly of Cinchona calisaya.</title>
        <authorList>
            <person name="Lian D.C."/>
            <person name="Zhao X.W."/>
            <person name="Wei L."/>
        </authorList>
    </citation>
    <scope>NUCLEOTIDE SEQUENCE [LARGE SCALE GENOMIC DNA]</scope>
    <source>
        <tissue evidence="9">Nenye</tissue>
    </source>
</reference>
<feature type="compositionally biased region" description="Basic and acidic residues" evidence="7">
    <location>
        <begin position="1360"/>
        <end position="1372"/>
    </location>
</feature>
<evidence type="ECO:0000256" key="6">
    <source>
        <dbReference type="ARBA" id="ARBA00023242"/>
    </source>
</evidence>
<dbReference type="GO" id="GO:0005634">
    <property type="term" value="C:nucleus"/>
    <property type="evidence" value="ECO:0007669"/>
    <property type="project" value="UniProtKB-SubCell"/>
</dbReference>
<gene>
    <name evidence="9" type="ORF">ACH5RR_027763</name>
</gene>
<dbReference type="InterPro" id="IPR005635">
    <property type="entry name" value="Inner_centromere_prot_ARK-bd"/>
</dbReference>
<keyword evidence="4" id="KW-0963">Cytoplasm</keyword>
<dbReference type="EMBL" id="JBJUIK010000012">
    <property type="protein sequence ID" value="KAL3508362.1"/>
    <property type="molecule type" value="Genomic_DNA"/>
</dbReference>
<evidence type="ECO:0000313" key="10">
    <source>
        <dbReference type="Proteomes" id="UP001630127"/>
    </source>
</evidence>
<evidence type="ECO:0000256" key="3">
    <source>
        <dbReference type="ARBA" id="ARBA00010042"/>
    </source>
</evidence>
<feature type="domain" description="Inner centromere protein ARK-binding" evidence="8">
    <location>
        <begin position="1486"/>
        <end position="1536"/>
    </location>
</feature>
<comment type="caution">
    <text evidence="9">The sequence shown here is derived from an EMBL/GenBank/DDBJ whole genome shotgun (WGS) entry which is preliminary data.</text>
</comment>
<feature type="compositionally biased region" description="Basic and acidic residues" evidence="7">
    <location>
        <begin position="1309"/>
        <end position="1352"/>
    </location>
</feature>
<feature type="region of interest" description="Disordered" evidence="7">
    <location>
        <begin position="1309"/>
        <end position="1372"/>
    </location>
</feature>
<keyword evidence="5" id="KW-0206">Cytoskeleton</keyword>
<keyword evidence="6" id="KW-0539">Nucleus</keyword>
<feature type="compositionally biased region" description="Basic and acidic residues" evidence="7">
    <location>
        <begin position="1388"/>
        <end position="1401"/>
    </location>
</feature>
<feature type="compositionally biased region" description="Polar residues" evidence="7">
    <location>
        <begin position="191"/>
        <end position="205"/>
    </location>
</feature>
<feature type="region of interest" description="Disordered" evidence="7">
    <location>
        <begin position="1442"/>
        <end position="1499"/>
    </location>
</feature>
<dbReference type="Proteomes" id="UP001630127">
    <property type="component" value="Unassembled WGS sequence"/>
</dbReference>
<sequence>MTAATTTAEKLFLQIFETKNRIKQQVKQQTDFYSQHLASKLLVDGITPPSWLWNDNQYSDVPKELSKEDIISEILLPHPQPTIRFPSACCSFYNKPISAGDYGELVYGLSKETPSCNKCTNSGNKQVIAAGCRENNAGCTSNVVPELDVSITPLQDETEVKISNIYGAPDQSVARIQRSKSRQKALELRNSGKSLSRSHLNQKNDTVGYPGSSRLSLFSSEQVQVMELINSDVTAGRGGFTEAGVEDCLEDKEKCSDTCVGRISKTSVSSQRPCFPDEAPEQDVSIQSAMVDGDIIAQSNDRSVQQLDDANDSLNVTKHSLGLVHKRTRSQTLSGNGDLPMRLDTTNVARNGETRSICGATEKSQAAKYEVQNSSDAQIILPFPDTHDVLYRQGNFESVISDDLVKDLPANSRSTLNDAGLECLLTKSSSDYLVLMEPKQLFFDDSEECNSKYNSRPTEECKSLEKSPDKVFDTSFQPASSLTDQVRSSDMISEKSFILEREVSTKEVEIHSGSFKSNTNKHDDVQIKKKKSDVTDYSTLNTVAVDLEAMLHVPNLEFTCPANIIEPNVVESLDTDSHVNLYCKGVCESELVHKQDTYTYKGKKKSTCSSPPSESNYFMASDFSHSAKKAVQVSEECLVKVMGTLDPANIIVDAAGQHCVNENQNSSCLGSRPCSGSMSNVSGIEKTLKSSSLGGDDLFTCGSVGSPLGIRENLDVLRSQELQIAKKPVVERNLRYVDVDSWPRSKRRKIQDQETNFFSASPSFRVKKQYTGQMGSGSIKLKEVGDNVKTVPVNESTDVEIYQKMACQLTDGMESLPKLQTEEYALHSEELGEHGETSSSSELGQLGGNTVSNLIEVPARVFQGFSIQEMDLASSSIDARKDSNEEDHQHLLHFEAEDNLANSEGLVKEKSYLGVDEQLLCGSDWSPPKNDMELTGAERMMPELEGFIIDPQTENEEVNIPGHGINFDKLEFPRTSAERASILEQICKSTVMQTPLTQFSSAFKLHGSHKFCHSVPNGLLECLDLRSISALTEDVDDQLRSSYGQTGIDHLNKMSYSDVLSYPGARFGRDSRITYTSPVGKIWERMSLHTGSSEKRLNSNPELTCFTIEEDPSISEENEKASEMTEKIQEDIGSLIDTCASREPLADITEANGVTSISAGEKFVNRERVENSNIETSSNGPHEKLKQELQNYSRNKSEEENNMLPVIANGIKKAKESTSSRFSKASSSKASLKIERLKLSEKKHKQNNIVSNVTSFIPLVQQKQAAAAICTGKRDVKVKALEAAEAAKRLEEKKKNEREMRKEALKLERARMEQENLRQMELNKKKKEEERKKRDADIVAKKRLREEAERKEKERKRKRIEGPRRVQKEEGTLCSQKIEKDIQFLDIDKGDNKIKESDNPLKKSQNVVKEGREDTKFKKPDTILRPDEFTVLFQQAGVSAEACGTADDSSEHEKAMPALDKSGEMDNLIVQKSPEKSYDISPYQCSDDEEEDEEEDIPKKFIPPWASKNCVALVLPRQQGIEPEIIFPPESFCRVDKLILQRKRKE</sequence>
<evidence type="ECO:0000256" key="5">
    <source>
        <dbReference type="ARBA" id="ARBA00023212"/>
    </source>
</evidence>